<gene>
    <name evidence="2" type="ORF">SNAT2548_LOCUS29829</name>
</gene>
<evidence type="ECO:0000313" key="3">
    <source>
        <dbReference type="Proteomes" id="UP000604046"/>
    </source>
</evidence>
<sequence>MVVQVILLRRLKGNERVKRISGVMVAAKMRALECPCFPPLFFKGQVADLVDLRPFFPQWRRQCSELCQWGTLGRGRFRGQASRLRVLLPSRLLDLQADRQSLLLPSRLTDRRLSCPMDLQLLQPMDPPSDRLSMVLRCPAPHLGWILQRSAAPGKEETAKAESAFEGLGMRSPPTQGRNPPDQAERFIAAIIGEKRSIPSWSGQPNTLRSWLKLLLAHWESETTVLKEKWGIRLYQSFPENSDPRRIADQIELHDVLSARGYGMILTCLMQKYKPYLDVVGPASIDRFFYGDDRAKGQSFASYIAQKQVARQEMESNLNEKVSEKIAGRILWRHAHLSEFQRELVALRDVNTLLSFEQVASLLRPLDRPELRQRSGQALSGDDGSGRL</sequence>
<dbReference type="OrthoDB" id="448437at2759"/>
<evidence type="ECO:0000313" key="2">
    <source>
        <dbReference type="EMBL" id="CAE7532362.1"/>
    </source>
</evidence>
<reference evidence="2" key="1">
    <citation type="submission" date="2021-02" db="EMBL/GenBank/DDBJ databases">
        <authorList>
            <person name="Dougan E. K."/>
            <person name="Rhodes N."/>
            <person name="Thang M."/>
            <person name="Chan C."/>
        </authorList>
    </citation>
    <scope>NUCLEOTIDE SEQUENCE</scope>
</reference>
<evidence type="ECO:0000256" key="1">
    <source>
        <dbReference type="SAM" id="MobiDB-lite"/>
    </source>
</evidence>
<feature type="region of interest" description="Disordered" evidence="1">
    <location>
        <begin position="158"/>
        <end position="182"/>
    </location>
</feature>
<protein>
    <submittedName>
        <fullName evidence="2">Uncharacterized protein</fullName>
    </submittedName>
</protein>
<proteinExistence type="predicted"/>
<comment type="caution">
    <text evidence="2">The sequence shown here is derived from an EMBL/GenBank/DDBJ whole genome shotgun (WGS) entry which is preliminary data.</text>
</comment>
<dbReference type="Proteomes" id="UP000604046">
    <property type="component" value="Unassembled WGS sequence"/>
</dbReference>
<organism evidence="2 3">
    <name type="scientific">Symbiodinium natans</name>
    <dbReference type="NCBI Taxonomy" id="878477"/>
    <lineage>
        <taxon>Eukaryota</taxon>
        <taxon>Sar</taxon>
        <taxon>Alveolata</taxon>
        <taxon>Dinophyceae</taxon>
        <taxon>Suessiales</taxon>
        <taxon>Symbiodiniaceae</taxon>
        <taxon>Symbiodinium</taxon>
    </lineage>
</organism>
<dbReference type="AlphaFoldDB" id="A0A812TPX7"/>
<name>A0A812TPX7_9DINO</name>
<accession>A0A812TPX7</accession>
<dbReference type="EMBL" id="CAJNDS010002578">
    <property type="protein sequence ID" value="CAE7532362.1"/>
    <property type="molecule type" value="Genomic_DNA"/>
</dbReference>
<keyword evidence="3" id="KW-1185">Reference proteome</keyword>